<keyword evidence="2" id="KW-1185">Reference proteome</keyword>
<comment type="caution">
    <text evidence="1">The sequence shown here is derived from an EMBL/GenBank/DDBJ whole genome shotgun (WGS) entry which is preliminary data.</text>
</comment>
<dbReference type="AlphaFoldDB" id="B0MJM9"/>
<reference evidence="1" key="2">
    <citation type="submission" date="2014-06" db="EMBL/GenBank/DDBJ databases">
        <title>Draft genome sequence of Eubacterium siraeum (DSM 15702).</title>
        <authorList>
            <person name="Sudarsanam P."/>
            <person name="Ley R."/>
            <person name="Guruge J."/>
            <person name="Turnbaugh P.J."/>
            <person name="Mahowald M."/>
            <person name="Liep D."/>
            <person name="Gordon J."/>
        </authorList>
    </citation>
    <scope>NUCLEOTIDE SEQUENCE</scope>
    <source>
        <strain evidence="1">DSM 15702</strain>
    </source>
</reference>
<proteinExistence type="predicted"/>
<organism evidence="1 2">
    <name type="scientific">[Eubacterium] siraeum DSM 15702</name>
    <dbReference type="NCBI Taxonomy" id="428128"/>
    <lineage>
        <taxon>Bacteria</taxon>
        <taxon>Bacillati</taxon>
        <taxon>Bacillota</taxon>
        <taxon>Clostridia</taxon>
        <taxon>Eubacteriales</taxon>
        <taxon>Oscillospiraceae</taxon>
        <taxon>Oscillospiraceae incertae sedis</taxon>
    </lineage>
</organism>
<dbReference type="Gene3D" id="3.40.50.11980">
    <property type="match status" value="1"/>
</dbReference>
<accession>B0MJM9</accession>
<evidence type="ECO:0000313" key="1">
    <source>
        <dbReference type="EMBL" id="EDS02098.1"/>
    </source>
</evidence>
<sequence length="112" mass="12510">MQISQNARNKLKTCKKALTNHPAVSIIILVSNGATRTQKVRAAPFVLSGIAKVLQYLQRRRGVQIEFFQTRFKKKAAQPQSENYLLKGAVINGFLIHANSCCRVGRQNSGNR</sequence>
<gene>
    <name evidence="1" type="ORF">EUBSIR_00003</name>
</gene>
<dbReference type="EMBL" id="ABCA03000006">
    <property type="protein sequence ID" value="EDS02098.1"/>
    <property type="molecule type" value="Genomic_DNA"/>
</dbReference>
<protein>
    <submittedName>
        <fullName evidence="1">Uncharacterized protein</fullName>
    </submittedName>
</protein>
<reference evidence="1" key="1">
    <citation type="submission" date="2007-10" db="EMBL/GenBank/DDBJ databases">
        <authorList>
            <person name="Fulton L."/>
            <person name="Clifton S."/>
            <person name="Fulton B."/>
            <person name="Xu J."/>
            <person name="Minx P."/>
            <person name="Pepin K.H."/>
            <person name="Johnson M."/>
            <person name="Thiruvilangam P."/>
            <person name="Bhonagiri V."/>
            <person name="Nash W.E."/>
            <person name="Mardis E.R."/>
            <person name="Wilson R.K."/>
        </authorList>
    </citation>
    <scope>NUCLEOTIDE SEQUENCE [LARGE SCALE GENOMIC DNA]</scope>
    <source>
        <strain evidence="1">DSM 15702</strain>
    </source>
</reference>
<name>B0MJM9_9FIRM</name>
<dbReference type="Proteomes" id="UP000005326">
    <property type="component" value="Unassembled WGS sequence"/>
</dbReference>
<evidence type="ECO:0000313" key="2">
    <source>
        <dbReference type="Proteomes" id="UP000005326"/>
    </source>
</evidence>